<dbReference type="RefSeq" id="WP_380147560.1">
    <property type="nucleotide sequence ID" value="NZ_JBHUOR010000041.1"/>
</dbReference>
<feature type="transmembrane region" description="Helical" evidence="1">
    <location>
        <begin position="5"/>
        <end position="23"/>
    </location>
</feature>
<gene>
    <name evidence="2" type="ORF">ACFSY7_08335</name>
</gene>
<feature type="transmembrane region" description="Helical" evidence="1">
    <location>
        <begin position="29"/>
        <end position="49"/>
    </location>
</feature>
<keyword evidence="1" id="KW-0812">Transmembrane</keyword>
<organism evidence="2 3">
    <name type="scientific">Kurthia populi</name>
    <dbReference type="NCBI Taxonomy" id="1562132"/>
    <lineage>
        <taxon>Bacteria</taxon>
        <taxon>Bacillati</taxon>
        <taxon>Bacillota</taxon>
        <taxon>Bacilli</taxon>
        <taxon>Bacillales</taxon>
        <taxon>Caryophanaceae</taxon>
        <taxon>Kurthia</taxon>
    </lineage>
</organism>
<evidence type="ECO:0000313" key="3">
    <source>
        <dbReference type="Proteomes" id="UP001597568"/>
    </source>
</evidence>
<keyword evidence="3" id="KW-1185">Reference proteome</keyword>
<reference evidence="3" key="1">
    <citation type="journal article" date="2019" name="Int. J. Syst. Evol. Microbiol.">
        <title>The Global Catalogue of Microorganisms (GCM) 10K type strain sequencing project: providing services to taxonomists for standard genome sequencing and annotation.</title>
        <authorList>
            <consortium name="The Broad Institute Genomics Platform"/>
            <consortium name="The Broad Institute Genome Sequencing Center for Infectious Disease"/>
            <person name="Wu L."/>
            <person name="Ma J."/>
        </authorList>
    </citation>
    <scope>NUCLEOTIDE SEQUENCE [LARGE SCALE GENOMIC DNA]</scope>
    <source>
        <strain evidence="3">KCTC 33522</strain>
    </source>
</reference>
<evidence type="ECO:0000256" key="1">
    <source>
        <dbReference type="SAM" id="Phobius"/>
    </source>
</evidence>
<evidence type="ECO:0000313" key="2">
    <source>
        <dbReference type="EMBL" id="MFD2868505.1"/>
    </source>
</evidence>
<protein>
    <submittedName>
        <fullName evidence="2">Uncharacterized protein</fullName>
    </submittedName>
</protein>
<dbReference type="Proteomes" id="UP001597568">
    <property type="component" value="Unassembled WGS sequence"/>
</dbReference>
<name>A0ABW5Y0E2_9BACL</name>
<keyword evidence="1" id="KW-0472">Membrane</keyword>
<accession>A0ABW5Y0E2</accession>
<dbReference type="EMBL" id="JBHUOR010000041">
    <property type="protein sequence ID" value="MFD2868505.1"/>
    <property type="molecule type" value="Genomic_DNA"/>
</dbReference>
<sequence length="54" mass="6302">MKINWFNFIASALFLYMGVQILNGVKYDIYAQAFTYFSVAVALLNYSFLFEEES</sequence>
<keyword evidence="1" id="KW-1133">Transmembrane helix</keyword>
<proteinExistence type="predicted"/>
<comment type="caution">
    <text evidence="2">The sequence shown here is derived from an EMBL/GenBank/DDBJ whole genome shotgun (WGS) entry which is preliminary data.</text>
</comment>